<dbReference type="GO" id="GO:0003677">
    <property type="term" value="F:DNA binding"/>
    <property type="evidence" value="ECO:0007669"/>
    <property type="project" value="UniProtKB-KW"/>
</dbReference>
<keyword evidence="2" id="KW-0233">DNA recombination</keyword>
<keyword evidence="6" id="KW-1185">Reference proteome</keyword>
<dbReference type="SUPFAM" id="SSF56349">
    <property type="entry name" value="DNA breaking-rejoining enzymes"/>
    <property type="match status" value="2"/>
</dbReference>
<evidence type="ECO:0000313" key="5">
    <source>
        <dbReference type="EMBL" id="NYE38024.1"/>
    </source>
</evidence>
<dbReference type="InterPro" id="IPR002104">
    <property type="entry name" value="Integrase_catalytic"/>
</dbReference>
<evidence type="ECO:0000313" key="6">
    <source>
        <dbReference type="Proteomes" id="UP000549911"/>
    </source>
</evidence>
<reference evidence="5 6" key="1">
    <citation type="submission" date="2020-07" db="EMBL/GenBank/DDBJ databases">
        <authorList>
            <person name="Partida-Martinez L."/>
            <person name="Huntemann M."/>
            <person name="Clum A."/>
            <person name="Wang J."/>
            <person name="Palaniappan K."/>
            <person name="Ritter S."/>
            <person name="Chen I.-M."/>
            <person name="Stamatis D."/>
            <person name="Reddy T."/>
            <person name="O'Malley R."/>
            <person name="Daum C."/>
            <person name="Shapiro N."/>
            <person name="Ivanova N."/>
            <person name="Kyrpides N."/>
            <person name="Woyke T."/>
        </authorList>
    </citation>
    <scope>NUCLEOTIDE SEQUENCE [LARGE SCALE GENOMIC DNA]</scope>
    <source>
        <strain evidence="5 6">AT2.17</strain>
    </source>
</reference>
<name>A0A7Y9KSX5_9ACTN</name>
<dbReference type="Proteomes" id="UP000549911">
    <property type="component" value="Unassembled WGS sequence"/>
</dbReference>
<feature type="region of interest" description="Disordered" evidence="3">
    <location>
        <begin position="1"/>
        <end position="29"/>
    </location>
</feature>
<feature type="domain" description="Tyr recombinase" evidence="4">
    <location>
        <begin position="304"/>
        <end position="504"/>
    </location>
</feature>
<evidence type="ECO:0000256" key="3">
    <source>
        <dbReference type="SAM" id="MobiDB-lite"/>
    </source>
</evidence>
<evidence type="ECO:0000256" key="2">
    <source>
        <dbReference type="ARBA" id="ARBA00023172"/>
    </source>
</evidence>
<dbReference type="PANTHER" id="PTHR34605:SF3">
    <property type="entry name" value="P CELL-TYPE AGGLUTINATION PROTEIN MAP4-LIKE-RELATED"/>
    <property type="match status" value="1"/>
</dbReference>
<dbReference type="EMBL" id="JACCBW010000003">
    <property type="protein sequence ID" value="NYE38024.1"/>
    <property type="molecule type" value="Genomic_DNA"/>
</dbReference>
<dbReference type="InterPro" id="IPR011010">
    <property type="entry name" value="DNA_brk_join_enz"/>
</dbReference>
<protein>
    <submittedName>
        <fullName evidence="5">Integrase</fullName>
    </submittedName>
</protein>
<evidence type="ECO:0000259" key="4">
    <source>
        <dbReference type="PROSITE" id="PS51898"/>
    </source>
</evidence>
<evidence type="ECO:0000256" key="1">
    <source>
        <dbReference type="ARBA" id="ARBA00023125"/>
    </source>
</evidence>
<accession>A0A7Y9KSX5</accession>
<dbReference type="Gene3D" id="1.10.150.130">
    <property type="match status" value="1"/>
</dbReference>
<keyword evidence="1" id="KW-0238">DNA-binding</keyword>
<dbReference type="GO" id="GO:0006310">
    <property type="term" value="P:DNA recombination"/>
    <property type="evidence" value="ECO:0007669"/>
    <property type="project" value="UniProtKB-KW"/>
</dbReference>
<dbReference type="InterPro" id="IPR010998">
    <property type="entry name" value="Integrase_recombinase_N"/>
</dbReference>
<dbReference type="AlphaFoldDB" id="A0A7Y9KSX5"/>
<dbReference type="PANTHER" id="PTHR34605">
    <property type="entry name" value="PHAGE_INTEGRASE DOMAIN-CONTAINING PROTEIN"/>
    <property type="match status" value="1"/>
</dbReference>
<organism evidence="5 6">
    <name type="scientific">Nocardioides cavernae</name>
    <dbReference type="NCBI Taxonomy" id="1921566"/>
    <lineage>
        <taxon>Bacteria</taxon>
        <taxon>Bacillati</taxon>
        <taxon>Actinomycetota</taxon>
        <taxon>Actinomycetes</taxon>
        <taxon>Propionibacteriales</taxon>
        <taxon>Nocardioidaceae</taxon>
        <taxon>Nocardioides</taxon>
    </lineage>
</organism>
<comment type="caution">
    <text evidence="5">The sequence shown here is derived from an EMBL/GenBank/DDBJ whole genome shotgun (WGS) entry which is preliminary data.</text>
</comment>
<dbReference type="PROSITE" id="PS51898">
    <property type="entry name" value="TYR_RECOMBINASE"/>
    <property type="match status" value="1"/>
</dbReference>
<dbReference type="GO" id="GO:0015074">
    <property type="term" value="P:DNA integration"/>
    <property type="evidence" value="ECO:0007669"/>
    <property type="project" value="InterPro"/>
</dbReference>
<reference evidence="5 6" key="2">
    <citation type="submission" date="2020-08" db="EMBL/GenBank/DDBJ databases">
        <title>The Agave Microbiome: Exploring the role of microbial communities in plant adaptations to desert environments.</title>
        <authorList>
            <person name="Partida-Martinez L.P."/>
        </authorList>
    </citation>
    <scope>NUCLEOTIDE SEQUENCE [LARGE SCALE GENOMIC DNA]</scope>
    <source>
        <strain evidence="5 6">AT2.17</strain>
    </source>
</reference>
<dbReference type="SUPFAM" id="SSF47823">
    <property type="entry name" value="lambda integrase-like, N-terminal domain"/>
    <property type="match status" value="1"/>
</dbReference>
<sequence length="507" mass="55886">MNARAQWPPNGGSPDRRLPRPTGEAPNGDSLAVRLREARVATFLGGDLIEPQTELDALISRTARLFAESITAQTRQDYARRWRKFEAWCVEKRIEPLNCPPEVVMMFLADHVGQHGAALGTLRSYMAAINRIHVEAGLAPPGDDPAMTMYLRSLRKAAVPADSNGQVSALTIGPLREVCRYLDSIGPDPVEIRDRALFAMHRAGAGDGEIARLRWDDVRLTSRRATLVLRSVRADRSDRTVQIRAHNDPDLCGVRAIRAWRYLSDTSVPWVVTQTSHAGGCENREWTPRDVFRIRKARLTSLGHPGVGATPEQAMRLLGSSRPGVLRDKAIILLGFAGAFRRPDLVGFRWSDVTLADSGMILRLRHSKTDRLGQGIDVGIPTGASHTTDPVAALLSWRDRVERQLGADRLENRPCFTTIGRAGRIGTEPLTPSAVSVMVRTRMAEAGIEGHWSGRSLRRGFISTAADLGLRLEDIAKGSRHATLDSLIRYIANDDPFRNNPTAQLGL</sequence>
<dbReference type="Pfam" id="PF00589">
    <property type="entry name" value="Phage_integrase"/>
    <property type="match status" value="1"/>
</dbReference>
<proteinExistence type="predicted"/>
<dbReference type="InterPro" id="IPR052925">
    <property type="entry name" value="Phage_Integrase-like_Recomb"/>
</dbReference>
<gene>
    <name evidence="5" type="ORF">F4692_003169</name>
</gene>
<dbReference type="InterPro" id="IPR013762">
    <property type="entry name" value="Integrase-like_cat_sf"/>
</dbReference>
<dbReference type="Gene3D" id="1.10.443.10">
    <property type="entry name" value="Intergrase catalytic core"/>
    <property type="match status" value="2"/>
</dbReference>
<dbReference type="RefSeq" id="WP_179620653.1">
    <property type="nucleotide sequence ID" value="NZ_JACCBW010000003.1"/>
</dbReference>